<reference evidence="3 4" key="1">
    <citation type="submission" date="2014-11" db="EMBL/GenBank/DDBJ databases">
        <title>Genetic blueprint of the zoonotic pathogen Toxocara canis.</title>
        <authorList>
            <person name="Zhu X.-Q."/>
            <person name="Korhonen P.K."/>
            <person name="Cai H."/>
            <person name="Young N.D."/>
            <person name="Nejsum P."/>
            <person name="von Samson-Himmelstjerna G."/>
            <person name="Boag P.R."/>
            <person name="Tan P."/>
            <person name="Li Q."/>
            <person name="Min J."/>
            <person name="Yang Y."/>
            <person name="Wang X."/>
            <person name="Fang X."/>
            <person name="Hall R.S."/>
            <person name="Hofmann A."/>
            <person name="Sternberg P.W."/>
            <person name="Jex A.R."/>
            <person name="Gasser R.B."/>
        </authorList>
    </citation>
    <scope>NUCLEOTIDE SEQUENCE [LARGE SCALE GENOMIC DNA]</scope>
    <source>
        <strain evidence="3">PN_DK_2014</strain>
    </source>
</reference>
<dbReference type="OrthoDB" id="410104at2759"/>
<organism evidence="3 4">
    <name type="scientific">Toxocara canis</name>
    <name type="common">Canine roundworm</name>
    <dbReference type="NCBI Taxonomy" id="6265"/>
    <lineage>
        <taxon>Eukaryota</taxon>
        <taxon>Metazoa</taxon>
        <taxon>Ecdysozoa</taxon>
        <taxon>Nematoda</taxon>
        <taxon>Chromadorea</taxon>
        <taxon>Rhabditida</taxon>
        <taxon>Spirurina</taxon>
        <taxon>Ascaridomorpha</taxon>
        <taxon>Ascaridoidea</taxon>
        <taxon>Toxocaridae</taxon>
        <taxon>Toxocara</taxon>
    </lineage>
</organism>
<feature type="region of interest" description="Disordered" evidence="1">
    <location>
        <begin position="72"/>
        <end position="120"/>
    </location>
</feature>
<sequence>LQARETKESSRSEDQLEESLQRGGTSSEKPYGTLVDEAGERTTDRKRMEEICKRFYEQLFSSIVPVEAPDLSMPWSVPEVTPRRSKRRHVPRSRRKPQELIEYTRKKSSRRRNICKSVER</sequence>
<comment type="caution">
    <text evidence="3">The sequence shown here is derived from an EMBL/GenBank/DDBJ whole genome shotgun (WGS) entry which is preliminary data.</text>
</comment>
<evidence type="ECO:0000313" key="3">
    <source>
        <dbReference type="EMBL" id="KHN87536.1"/>
    </source>
</evidence>
<feature type="compositionally biased region" description="Basic and acidic residues" evidence="1">
    <location>
        <begin position="96"/>
        <end position="105"/>
    </location>
</feature>
<proteinExistence type="predicted"/>
<dbReference type="Proteomes" id="UP000031036">
    <property type="component" value="Unassembled WGS sequence"/>
</dbReference>
<evidence type="ECO:0000256" key="1">
    <source>
        <dbReference type="SAM" id="MobiDB-lite"/>
    </source>
</evidence>
<protein>
    <submittedName>
        <fullName evidence="3">Uncharacterized protein</fullName>
    </submittedName>
</protein>
<name>A0A0B2VVG6_TOXCA</name>
<dbReference type="EMBL" id="JPKZ01000420">
    <property type="protein sequence ID" value="KHN87536.1"/>
    <property type="molecule type" value="Genomic_DNA"/>
</dbReference>
<dbReference type="AlphaFoldDB" id="A0A0B2VVG6"/>
<feature type="non-terminal residue" evidence="3">
    <location>
        <position position="120"/>
    </location>
</feature>
<evidence type="ECO:0000313" key="4">
    <source>
        <dbReference type="Proteomes" id="UP000031036"/>
    </source>
</evidence>
<accession>A0A0B2VVG6</accession>
<dbReference type="EMBL" id="JPKZ01000420">
    <property type="protein sequence ID" value="KHN87535.1"/>
    <property type="molecule type" value="Genomic_DNA"/>
</dbReference>
<evidence type="ECO:0000313" key="2">
    <source>
        <dbReference type="EMBL" id="KHN87535.1"/>
    </source>
</evidence>
<feature type="region of interest" description="Disordered" evidence="1">
    <location>
        <begin position="1"/>
        <end position="44"/>
    </location>
</feature>
<gene>
    <name evidence="2" type="ORF">Tcan_01046</name>
    <name evidence="3" type="ORF">Tcan_01047</name>
</gene>
<feature type="non-terminal residue" evidence="3">
    <location>
        <position position="1"/>
    </location>
</feature>
<feature type="compositionally biased region" description="Basic residues" evidence="1">
    <location>
        <begin position="83"/>
        <end position="95"/>
    </location>
</feature>
<keyword evidence="4" id="KW-1185">Reference proteome</keyword>
<feature type="compositionally biased region" description="Basic and acidic residues" evidence="1">
    <location>
        <begin position="1"/>
        <end position="14"/>
    </location>
</feature>